<dbReference type="OMA" id="CEFSHNI"/>
<feature type="domain" description="C3H1-type" evidence="3">
    <location>
        <begin position="169"/>
        <end position="195"/>
    </location>
</feature>
<dbReference type="SUPFAM" id="SSF160443">
    <property type="entry name" value="SMR domain-like"/>
    <property type="match status" value="1"/>
</dbReference>
<dbReference type="Proteomes" id="UP000070544">
    <property type="component" value="Unassembled WGS sequence"/>
</dbReference>
<dbReference type="Pfam" id="PF08590">
    <property type="entry name" value="DUF1771"/>
    <property type="match status" value="1"/>
</dbReference>
<reference evidence="4 5" key="1">
    <citation type="journal article" date="2015" name="Genome Biol. Evol.">
        <title>Phylogenomic analyses indicate that early fungi evolved digesting cell walls of algal ancestors of land plants.</title>
        <authorList>
            <person name="Chang Y."/>
            <person name="Wang S."/>
            <person name="Sekimoto S."/>
            <person name="Aerts A.L."/>
            <person name="Choi C."/>
            <person name="Clum A."/>
            <person name="LaButti K.M."/>
            <person name="Lindquist E.A."/>
            <person name="Yee Ngan C."/>
            <person name="Ohm R.A."/>
            <person name="Salamov A.A."/>
            <person name="Grigoriev I.V."/>
            <person name="Spatafora J.W."/>
            <person name="Berbee M.L."/>
        </authorList>
    </citation>
    <scope>NUCLEOTIDE SEQUENCE [LARGE SCALE GENOMIC DNA]</scope>
    <source>
        <strain evidence="4 5">JEL478</strain>
    </source>
</reference>
<dbReference type="OrthoDB" id="3247158at2759"/>
<dbReference type="EMBL" id="KQ965749">
    <property type="protein sequence ID" value="KXS17065.1"/>
    <property type="molecule type" value="Genomic_DNA"/>
</dbReference>
<dbReference type="CDD" id="cd14279">
    <property type="entry name" value="CUE"/>
    <property type="match status" value="1"/>
</dbReference>
<sequence length="511" mass="55575">MSFNLDATEFVPGGQSFAIDSTQPHAASSIDFQFLPDVPFPSDFVDPQHLDSPAPFQSRIDDGEEQEQEHETALEDNEDEDLSELILDGLPVDTFSFLDLDGEDSFSNDPPTIEKELLSIFPLIPPATIVAALKKNDGDWGVTMDELLDRAVLKEGPGWEKTDDQRQRARRKGPCRFHMQGWCARKDCEFSHDLGSMMCKHGSTVSVESLRPSDFPSLATPKHSPVPSEPRILAVQVQPRDPPSAVKREDFPSLAAVKSSKQGVKPTSSKRATTVSSSNATSPPSFASALRKTPPKPPSSRATPTPPLGGAGRSRVKSDLPSRVSLPWVETGVAASNEFLKERREAEEHAVARNRYFQLAAEMVRRGDGGGAKEMARLGHNHQDLSRRAHARAADVIFTARNAKLTSLNTPGSSMRVIDLHGLLTHEATDKTSSMIESLRMGGFTGHLAVVTGTGHHSLRYDGAKGPSVPGSSERNKMFVAVAGMLDERGLQWREAKGTDGRGGVIMIGIY</sequence>
<evidence type="ECO:0000259" key="3">
    <source>
        <dbReference type="PROSITE" id="PS50103"/>
    </source>
</evidence>
<proteinExistence type="predicted"/>
<dbReference type="InterPro" id="IPR000571">
    <property type="entry name" value="Znf_CCCH"/>
</dbReference>
<dbReference type="STRING" id="1344416.A0A139AKW4"/>
<name>A0A139AKW4_GONPJ</name>
<evidence type="ECO:0000313" key="4">
    <source>
        <dbReference type="EMBL" id="KXS17065.1"/>
    </source>
</evidence>
<dbReference type="PANTHER" id="PTHR46651:SF1">
    <property type="entry name" value="SMALL MUTS RELATED FAMILY PROTEIN"/>
    <property type="match status" value="1"/>
</dbReference>
<protein>
    <recommendedName>
        <fullName evidence="3">C3H1-type domain-containing protein</fullName>
    </recommendedName>
</protein>
<feature type="region of interest" description="Disordered" evidence="2">
    <location>
        <begin position="236"/>
        <end position="320"/>
    </location>
</feature>
<dbReference type="PANTHER" id="PTHR46651">
    <property type="entry name" value="POLYADENYLATE-BINDING PROTEIN-INTERACTING PROTEIN 7"/>
    <property type="match status" value="1"/>
</dbReference>
<dbReference type="InterPro" id="IPR053242">
    <property type="entry name" value="PAM2-like_domain"/>
</dbReference>
<accession>A0A139AKW4</accession>
<dbReference type="GO" id="GO:0008270">
    <property type="term" value="F:zinc ion binding"/>
    <property type="evidence" value="ECO:0007669"/>
    <property type="project" value="UniProtKB-KW"/>
</dbReference>
<keyword evidence="1" id="KW-0863">Zinc-finger</keyword>
<keyword evidence="5" id="KW-1185">Reference proteome</keyword>
<dbReference type="PROSITE" id="PS50103">
    <property type="entry name" value="ZF_C3H1"/>
    <property type="match status" value="1"/>
</dbReference>
<dbReference type="AlphaFoldDB" id="A0A139AKW4"/>
<evidence type="ECO:0000313" key="5">
    <source>
        <dbReference type="Proteomes" id="UP000070544"/>
    </source>
</evidence>
<keyword evidence="1" id="KW-0479">Metal-binding</keyword>
<dbReference type="InterPro" id="IPR036063">
    <property type="entry name" value="Smr_dom_sf"/>
</dbReference>
<keyword evidence="1" id="KW-0862">Zinc</keyword>
<feature type="compositionally biased region" description="Polar residues" evidence="2">
    <location>
        <begin position="259"/>
        <end position="285"/>
    </location>
</feature>
<dbReference type="SMART" id="SM01162">
    <property type="entry name" value="DUF1771"/>
    <property type="match status" value="1"/>
</dbReference>
<evidence type="ECO:0000256" key="2">
    <source>
        <dbReference type="SAM" id="MobiDB-lite"/>
    </source>
</evidence>
<dbReference type="InterPro" id="IPR013899">
    <property type="entry name" value="DUF1771"/>
</dbReference>
<feature type="zinc finger region" description="C3H1-type" evidence="1">
    <location>
        <begin position="169"/>
        <end position="195"/>
    </location>
</feature>
<gene>
    <name evidence="4" type="ORF">M427DRAFT_68778</name>
</gene>
<evidence type="ECO:0000256" key="1">
    <source>
        <dbReference type="PROSITE-ProRule" id="PRU00723"/>
    </source>
</evidence>
<dbReference type="Gene3D" id="3.30.1370.110">
    <property type="match status" value="1"/>
</dbReference>
<organism evidence="4 5">
    <name type="scientific">Gonapodya prolifera (strain JEL478)</name>
    <name type="common">Monoblepharis prolifera</name>
    <dbReference type="NCBI Taxonomy" id="1344416"/>
    <lineage>
        <taxon>Eukaryota</taxon>
        <taxon>Fungi</taxon>
        <taxon>Fungi incertae sedis</taxon>
        <taxon>Chytridiomycota</taxon>
        <taxon>Chytridiomycota incertae sedis</taxon>
        <taxon>Monoblepharidomycetes</taxon>
        <taxon>Monoblepharidales</taxon>
        <taxon>Gonapodyaceae</taxon>
        <taxon>Gonapodya</taxon>
    </lineage>
</organism>